<evidence type="ECO:0000256" key="2">
    <source>
        <dbReference type="ARBA" id="ARBA00023082"/>
    </source>
</evidence>
<keyword evidence="1" id="KW-0805">Transcription regulation</keyword>
<proteinExistence type="predicted"/>
<dbReference type="InterPro" id="IPR013324">
    <property type="entry name" value="RNA_pol_sigma_r3/r4-like"/>
</dbReference>
<comment type="caution">
    <text evidence="6">The sequence shown here is derived from an EMBL/GenBank/DDBJ whole genome shotgun (WGS) entry which is preliminary data.</text>
</comment>
<evidence type="ECO:0000256" key="4">
    <source>
        <dbReference type="ARBA" id="ARBA00023163"/>
    </source>
</evidence>
<evidence type="ECO:0000256" key="1">
    <source>
        <dbReference type="ARBA" id="ARBA00023015"/>
    </source>
</evidence>
<keyword evidence="7" id="KW-1185">Reference proteome</keyword>
<accession>A0ABT7SCB4</accession>
<evidence type="ECO:0000313" key="7">
    <source>
        <dbReference type="Proteomes" id="UP001529338"/>
    </source>
</evidence>
<keyword evidence="2" id="KW-0731">Sigma factor</keyword>
<keyword evidence="4" id="KW-0804">Transcription</keyword>
<sequence length="240" mass="26409">MPRDRANPAAAPARGGARRAAAEEPQRVTATRGGALDEASTTWLRTLAADGAERDAACARLHDLLRRAAHREVARRAGQLRTTGTELDDLALQAADDAMVSVLGKLGEFRGESRFTTWAYKFVVLEVSSKVARHRWHHDAPTVAETDWSALPDRLGLGPEAYAVQRDLVRAVRRAVEAELTERQRGVFVAAVLDGVPLDVLAIELGSTRGALYKSLFDSRRKIRERLVADGYLDTLVRHR</sequence>
<dbReference type="Gene3D" id="1.10.10.10">
    <property type="entry name" value="Winged helix-like DNA-binding domain superfamily/Winged helix DNA-binding domain"/>
    <property type="match status" value="1"/>
</dbReference>
<dbReference type="SUPFAM" id="SSF88659">
    <property type="entry name" value="Sigma3 and sigma4 domains of RNA polymerase sigma factors"/>
    <property type="match status" value="1"/>
</dbReference>
<evidence type="ECO:0000256" key="3">
    <source>
        <dbReference type="ARBA" id="ARBA00023125"/>
    </source>
</evidence>
<dbReference type="PANTHER" id="PTHR30385:SF8">
    <property type="entry name" value="RNA POLYMERASE SIGMA-E FACTOR"/>
    <property type="match status" value="1"/>
</dbReference>
<feature type="region of interest" description="Disordered" evidence="5">
    <location>
        <begin position="1"/>
        <end position="34"/>
    </location>
</feature>
<protein>
    <submittedName>
        <fullName evidence="6">Sigma-70 family RNA polymerase sigma factor</fullName>
    </submittedName>
</protein>
<dbReference type="EMBL" id="JAUCGQ010000001">
    <property type="protein sequence ID" value="MDM7853820.1"/>
    <property type="molecule type" value="Genomic_DNA"/>
</dbReference>
<gene>
    <name evidence="6" type="ORF">QRT04_02655</name>
</gene>
<feature type="compositionally biased region" description="Low complexity" evidence="5">
    <location>
        <begin position="7"/>
        <end position="19"/>
    </location>
</feature>
<reference evidence="6 7" key="1">
    <citation type="submission" date="2023-06" db="EMBL/GenBank/DDBJ databases">
        <title>Cellulomonas sp. MW4 Whole genome sequence.</title>
        <authorList>
            <person name="Park S."/>
        </authorList>
    </citation>
    <scope>NUCLEOTIDE SEQUENCE [LARGE SCALE GENOMIC DNA]</scope>
    <source>
        <strain evidence="6 7">MW4</strain>
    </source>
</reference>
<dbReference type="NCBIfam" id="TIGR02937">
    <property type="entry name" value="sigma70-ECF"/>
    <property type="match status" value="1"/>
</dbReference>
<name>A0ABT7SCB4_9CELL</name>
<organism evidence="6 7">
    <name type="scientific">Cellulomonas alba</name>
    <dbReference type="NCBI Taxonomy" id="3053467"/>
    <lineage>
        <taxon>Bacteria</taxon>
        <taxon>Bacillati</taxon>
        <taxon>Actinomycetota</taxon>
        <taxon>Actinomycetes</taxon>
        <taxon>Micrococcales</taxon>
        <taxon>Cellulomonadaceae</taxon>
        <taxon>Cellulomonas</taxon>
    </lineage>
</organism>
<dbReference type="InterPro" id="IPR014284">
    <property type="entry name" value="RNA_pol_sigma-70_dom"/>
</dbReference>
<dbReference type="InterPro" id="IPR036388">
    <property type="entry name" value="WH-like_DNA-bd_sf"/>
</dbReference>
<evidence type="ECO:0000313" key="6">
    <source>
        <dbReference type="EMBL" id="MDM7853820.1"/>
    </source>
</evidence>
<dbReference type="PANTHER" id="PTHR30385">
    <property type="entry name" value="SIGMA FACTOR F FLAGELLAR"/>
    <property type="match status" value="1"/>
</dbReference>
<keyword evidence="3" id="KW-0238">DNA-binding</keyword>
<dbReference type="Proteomes" id="UP001529338">
    <property type="component" value="Unassembled WGS sequence"/>
</dbReference>
<dbReference type="RefSeq" id="WP_289453334.1">
    <property type="nucleotide sequence ID" value="NZ_JAUCGQ010000001.1"/>
</dbReference>
<evidence type="ECO:0000256" key="5">
    <source>
        <dbReference type="SAM" id="MobiDB-lite"/>
    </source>
</evidence>